<evidence type="ECO:0000313" key="10">
    <source>
        <dbReference type="EMBL" id="GGA61053.1"/>
    </source>
</evidence>
<evidence type="ECO:0000256" key="1">
    <source>
        <dbReference type="ARBA" id="ARBA00007118"/>
    </source>
</evidence>
<dbReference type="Pfam" id="PF00881">
    <property type="entry name" value="Nitroreductase"/>
    <property type="match status" value="1"/>
</dbReference>
<evidence type="ECO:0000259" key="9">
    <source>
        <dbReference type="Pfam" id="PF00881"/>
    </source>
</evidence>
<dbReference type="EMBL" id="BMKB01000007">
    <property type="protein sequence ID" value="GGA61053.1"/>
    <property type="molecule type" value="Genomic_DNA"/>
</dbReference>
<evidence type="ECO:0000256" key="3">
    <source>
        <dbReference type="ARBA" id="ARBA00022643"/>
    </source>
</evidence>
<dbReference type="InterPro" id="IPR000415">
    <property type="entry name" value="Nitroreductase-like"/>
</dbReference>
<dbReference type="GO" id="GO:0016491">
    <property type="term" value="F:oxidoreductase activity"/>
    <property type="evidence" value="ECO:0007669"/>
    <property type="project" value="UniProtKB-UniRule"/>
</dbReference>
<dbReference type="PIRSF" id="PIRSF000232">
    <property type="entry name" value="YdjA"/>
    <property type="match status" value="1"/>
</dbReference>
<organism evidence="10 11">
    <name type="scientific">Pelagibacterium lentulum</name>
    <dbReference type="NCBI Taxonomy" id="2029865"/>
    <lineage>
        <taxon>Bacteria</taxon>
        <taxon>Pseudomonadati</taxon>
        <taxon>Pseudomonadota</taxon>
        <taxon>Alphaproteobacteria</taxon>
        <taxon>Hyphomicrobiales</taxon>
        <taxon>Devosiaceae</taxon>
        <taxon>Pelagibacterium</taxon>
    </lineage>
</organism>
<feature type="domain" description="Nitroreductase" evidence="9">
    <location>
        <begin position="13"/>
        <end position="169"/>
    </location>
</feature>
<dbReference type="RefSeq" id="WP_127071764.1">
    <property type="nucleotide sequence ID" value="NZ_BMKB01000007.1"/>
</dbReference>
<dbReference type="InterPro" id="IPR029479">
    <property type="entry name" value="Nitroreductase"/>
</dbReference>
<comment type="similarity">
    <text evidence="1 7">Belongs to the nitroreductase family.</text>
</comment>
<keyword evidence="4 7" id="KW-0521">NADP</keyword>
<dbReference type="Proteomes" id="UP000596977">
    <property type="component" value="Unassembled WGS sequence"/>
</dbReference>
<evidence type="ECO:0000313" key="11">
    <source>
        <dbReference type="Proteomes" id="UP000596977"/>
    </source>
</evidence>
<dbReference type="EC" id="1.-.-.-" evidence="7"/>
<name>A0A916W2L1_9HYPH</name>
<protein>
    <recommendedName>
        <fullName evidence="7">Putative NAD(P)H nitroreductase</fullName>
        <ecNumber evidence="7">1.-.-.-</ecNumber>
    </recommendedName>
</protein>
<dbReference type="Gene3D" id="3.40.109.10">
    <property type="entry name" value="NADH Oxidase"/>
    <property type="match status" value="1"/>
</dbReference>
<feature type="binding site" evidence="8">
    <location>
        <position position="45"/>
    </location>
    <ligand>
        <name>FMN</name>
        <dbReference type="ChEBI" id="CHEBI:58210"/>
        <note>ligand shared between dimeric partners</note>
    </ligand>
</feature>
<keyword evidence="3 7" id="KW-0288">FMN</keyword>
<accession>A0A916W2L1</accession>
<dbReference type="CDD" id="cd02135">
    <property type="entry name" value="YdjA-like"/>
    <property type="match status" value="1"/>
</dbReference>
<dbReference type="SUPFAM" id="SSF55469">
    <property type="entry name" value="FMN-dependent nitroreductase-like"/>
    <property type="match status" value="1"/>
</dbReference>
<evidence type="ECO:0000256" key="4">
    <source>
        <dbReference type="ARBA" id="ARBA00022857"/>
    </source>
</evidence>
<comment type="cofactor">
    <cofactor evidence="8">
        <name>FMN</name>
        <dbReference type="ChEBI" id="CHEBI:58210"/>
    </cofactor>
    <text evidence="8">Binds 1 FMN per subunit.</text>
</comment>
<sequence length="192" mass="21392">MSENAVLKDYFLSRRTVTAPFLAEPGPDARQLREMLTIASRVPDHGKLAPWRFVIYEGEARQKIGERLAEIAERTGRAKTIEEADFERGQFLPAPLTVGVISTAAPHVKIPEFEQLLAAGNVCFNLCHGANALGFGAHWVTRWFAFDSDASEMLGARAGERFVGFVHIGTPQTRLEDRDRPDIEAITTRWEG</sequence>
<dbReference type="PANTHER" id="PTHR43821:SF1">
    <property type="entry name" value="NAD(P)H NITROREDUCTASE YDJA-RELATED"/>
    <property type="match status" value="1"/>
</dbReference>
<evidence type="ECO:0000256" key="6">
    <source>
        <dbReference type="ARBA" id="ARBA00023027"/>
    </source>
</evidence>
<reference evidence="10 11" key="1">
    <citation type="journal article" date="2014" name="Int. J. Syst. Evol. Microbiol.">
        <title>Complete genome sequence of Corynebacterium casei LMG S-19264T (=DSM 44701T), isolated from a smear-ripened cheese.</title>
        <authorList>
            <consortium name="US DOE Joint Genome Institute (JGI-PGF)"/>
            <person name="Walter F."/>
            <person name="Albersmeier A."/>
            <person name="Kalinowski J."/>
            <person name="Ruckert C."/>
        </authorList>
    </citation>
    <scope>NUCLEOTIDE SEQUENCE [LARGE SCALE GENOMIC DNA]</scope>
    <source>
        <strain evidence="10 11">CGMCC 1.15896</strain>
    </source>
</reference>
<evidence type="ECO:0000256" key="8">
    <source>
        <dbReference type="PIRSR" id="PIRSR000232-1"/>
    </source>
</evidence>
<feature type="binding site" description="in other chain" evidence="8">
    <location>
        <begin position="139"/>
        <end position="141"/>
    </location>
    <ligand>
        <name>FMN</name>
        <dbReference type="ChEBI" id="CHEBI:58210"/>
        <note>ligand shared between dimeric partners</note>
    </ligand>
</feature>
<proteinExistence type="inferred from homology"/>
<evidence type="ECO:0000256" key="2">
    <source>
        <dbReference type="ARBA" id="ARBA00022630"/>
    </source>
</evidence>
<evidence type="ECO:0000256" key="7">
    <source>
        <dbReference type="PIRNR" id="PIRNR000232"/>
    </source>
</evidence>
<gene>
    <name evidence="10" type="ORF">GCM10011499_34180</name>
</gene>
<dbReference type="InterPro" id="IPR026021">
    <property type="entry name" value="YdjA-like"/>
</dbReference>
<feature type="binding site" evidence="8">
    <location>
        <position position="41"/>
    </location>
    <ligand>
        <name>FMN</name>
        <dbReference type="ChEBI" id="CHEBI:58210"/>
        <note>ligand shared between dimeric partners</note>
    </ligand>
</feature>
<dbReference type="AlphaFoldDB" id="A0A916W2L1"/>
<keyword evidence="2 7" id="KW-0285">Flavoprotein</keyword>
<dbReference type="OrthoDB" id="9804207at2"/>
<dbReference type="PANTHER" id="PTHR43821">
    <property type="entry name" value="NAD(P)H NITROREDUCTASE YDJA-RELATED"/>
    <property type="match status" value="1"/>
</dbReference>
<keyword evidence="11" id="KW-1185">Reference proteome</keyword>
<evidence type="ECO:0000256" key="5">
    <source>
        <dbReference type="ARBA" id="ARBA00023002"/>
    </source>
</evidence>
<comment type="caution">
    <text evidence="10">The sequence shown here is derived from an EMBL/GenBank/DDBJ whole genome shotgun (WGS) entry which is preliminary data.</text>
</comment>
<keyword evidence="6 7" id="KW-0520">NAD</keyword>
<feature type="binding site" description="in other chain" evidence="8">
    <location>
        <begin position="14"/>
        <end position="16"/>
    </location>
    <ligand>
        <name>FMN</name>
        <dbReference type="ChEBI" id="CHEBI:58210"/>
        <note>ligand shared between dimeric partners</note>
    </ligand>
</feature>
<dbReference type="InterPro" id="IPR052530">
    <property type="entry name" value="NAD(P)H_nitroreductase"/>
</dbReference>
<keyword evidence="5 7" id="KW-0560">Oxidoreductase</keyword>